<dbReference type="GO" id="GO:0005524">
    <property type="term" value="F:ATP binding"/>
    <property type="evidence" value="ECO:0007669"/>
    <property type="project" value="UniProtKB-UniRule"/>
</dbReference>
<dbReference type="PROSITE" id="PS01159">
    <property type="entry name" value="WW_DOMAIN_1"/>
    <property type="match status" value="1"/>
</dbReference>
<keyword evidence="8" id="KW-1185">Reference proteome</keyword>
<organism evidence="7 8">
    <name type="scientific">Aphanomyces euteiches</name>
    <dbReference type="NCBI Taxonomy" id="100861"/>
    <lineage>
        <taxon>Eukaryota</taxon>
        <taxon>Sar</taxon>
        <taxon>Stramenopiles</taxon>
        <taxon>Oomycota</taxon>
        <taxon>Saprolegniomycetes</taxon>
        <taxon>Saprolegniales</taxon>
        <taxon>Verrucalvaceae</taxon>
        <taxon>Aphanomyces</taxon>
    </lineage>
</organism>
<evidence type="ECO:0000313" key="8">
    <source>
        <dbReference type="Proteomes" id="UP000481153"/>
    </source>
</evidence>
<keyword evidence="3" id="KW-0067">ATP-binding</keyword>
<evidence type="ECO:0008006" key="9">
    <source>
        <dbReference type="Google" id="ProtNLM"/>
    </source>
</evidence>
<gene>
    <name evidence="7" type="ORF">Ae201684_008574</name>
</gene>
<keyword evidence="3" id="KW-0547">Nucleotide-binding</keyword>
<dbReference type="CDD" id="cd00106">
    <property type="entry name" value="KISc"/>
    <property type="match status" value="1"/>
</dbReference>
<dbReference type="CDD" id="cd00201">
    <property type="entry name" value="WW"/>
    <property type="match status" value="1"/>
</dbReference>
<dbReference type="GO" id="GO:0007018">
    <property type="term" value="P:microtubule-based movement"/>
    <property type="evidence" value="ECO:0007669"/>
    <property type="project" value="InterPro"/>
</dbReference>
<feature type="domain" description="WW" evidence="5">
    <location>
        <begin position="478"/>
        <end position="512"/>
    </location>
</feature>
<reference evidence="7 8" key="1">
    <citation type="submission" date="2019-07" db="EMBL/GenBank/DDBJ databases">
        <title>Genomics analysis of Aphanomyces spp. identifies a new class of oomycete effector associated with host adaptation.</title>
        <authorList>
            <person name="Gaulin E."/>
        </authorList>
    </citation>
    <scope>NUCLEOTIDE SEQUENCE [LARGE SCALE GENOMIC DNA]</scope>
    <source>
        <strain evidence="7 8">ATCC 201684</strain>
    </source>
</reference>
<dbReference type="SMART" id="SM00129">
    <property type="entry name" value="KISc"/>
    <property type="match status" value="1"/>
</dbReference>
<dbReference type="PANTHER" id="PTHR47968:SF75">
    <property type="entry name" value="CENTROMERE-ASSOCIATED PROTEIN E"/>
    <property type="match status" value="1"/>
</dbReference>
<evidence type="ECO:0000256" key="4">
    <source>
        <dbReference type="SAM" id="MobiDB-lite"/>
    </source>
</evidence>
<name>A0A6G0X4M3_9STRA</name>
<protein>
    <recommendedName>
        <fullName evidence="9">Kinesin-like protein</fullName>
    </recommendedName>
</protein>
<feature type="region of interest" description="Disordered" evidence="4">
    <location>
        <begin position="364"/>
        <end position="385"/>
    </location>
</feature>
<dbReference type="Pfam" id="PF00397">
    <property type="entry name" value="WW"/>
    <property type="match status" value="1"/>
</dbReference>
<dbReference type="PROSITE" id="PS50020">
    <property type="entry name" value="WW_DOMAIN_2"/>
    <property type="match status" value="1"/>
</dbReference>
<evidence type="ECO:0000256" key="1">
    <source>
        <dbReference type="ARBA" id="ARBA00023054"/>
    </source>
</evidence>
<dbReference type="InterPro" id="IPR027640">
    <property type="entry name" value="Kinesin-like_fam"/>
</dbReference>
<dbReference type="PROSITE" id="PS50067">
    <property type="entry name" value="KINESIN_MOTOR_2"/>
    <property type="match status" value="1"/>
</dbReference>
<dbReference type="Gene3D" id="3.40.850.10">
    <property type="entry name" value="Kinesin motor domain"/>
    <property type="match status" value="1"/>
</dbReference>
<sequence>MDQPTRIHVAVRLRPRLPSEAQDSLAVIASHDQIQLVSTPKARRLTSYKFDRVFTPEDTNSTVYETFLRPLVAHALRGTHATVLAYGQTGTGKTFTMLGRDLWGLCAHGEDDQDDITLRETTEDPMQRGLMYFVAQELLQAKQGPVRCSYLELYNEKVFDLTRDDKSPLDLREDAIHGVFLPALQVRPLHSVDTLTDILWRGAKARACRATNMNERSSRSHTILQLHVDSTDGATTTINLVDLAGSEKCKKLSSRDQDIKELKFINQSLSTLGQCISALMKRDKLHGGPLGIAVGSVHVPYRNSKLTRLLQPSLGGGGLCSFIVTLNPCKSSAQETLSTLQFATRAMKVSVSCEPCLDSRRETQRQVSKSTFNNNSSSSSASSNDIVAQLRAENKKLAQALEMERQQKRKLLLGFTSLLSGEYAKGGSKEAAQEGDDGDNGRLSEDVLAKLSTLEVSMQSQLQGIQATKDALTSQATTALQSNWDEYIDDTTGFKYFHNSQTGETRWTKPST</sequence>
<dbReference type="VEuPathDB" id="FungiDB:AeMF1_020316"/>
<dbReference type="GO" id="GO:0003777">
    <property type="term" value="F:microtubule motor activity"/>
    <property type="evidence" value="ECO:0007669"/>
    <property type="project" value="InterPro"/>
</dbReference>
<evidence type="ECO:0000256" key="2">
    <source>
        <dbReference type="ARBA" id="ARBA00023175"/>
    </source>
</evidence>
<dbReference type="InterPro" id="IPR001202">
    <property type="entry name" value="WW_dom"/>
</dbReference>
<evidence type="ECO:0000259" key="6">
    <source>
        <dbReference type="PROSITE" id="PS50067"/>
    </source>
</evidence>
<evidence type="ECO:0000256" key="3">
    <source>
        <dbReference type="PROSITE-ProRule" id="PRU00283"/>
    </source>
</evidence>
<proteinExistence type="inferred from homology"/>
<dbReference type="Gene3D" id="2.20.70.10">
    <property type="match status" value="1"/>
</dbReference>
<dbReference type="InterPro" id="IPR001752">
    <property type="entry name" value="Kinesin_motor_dom"/>
</dbReference>
<keyword evidence="1" id="KW-0175">Coiled coil</keyword>
<dbReference type="AlphaFoldDB" id="A0A6G0X4M3"/>
<dbReference type="PANTHER" id="PTHR47968">
    <property type="entry name" value="CENTROMERE PROTEIN E"/>
    <property type="match status" value="1"/>
</dbReference>
<comment type="similarity">
    <text evidence="3">Belongs to the TRAFAC class myosin-kinesin ATPase superfamily. Kinesin family.</text>
</comment>
<dbReference type="InterPro" id="IPR036961">
    <property type="entry name" value="Kinesin_motor_dom_sf"/>
</dbReference>
<keyword evidence="2 3" id="KW-0505">Motor protein</keyword>
<dbReference type="InterPro" id="IPR027417">
    <property type="entry name" value="P-loop_NTPase"/>
</dbReference>
<accession>A0A6G0X4M3</accession>
<feature type="domain" description="Kinesin motor" evidence="6">
    <location>
        <begin position="6"/>
        <end position="349"/>
    </location>
</feature>
<evidence type="ECO:0000259" key="5">
    <source>
        <dbReference type="PROSITE" id="PS50020"/>
    </source>
</evidence>
<dbReference type="PRINTS" id="PR00380">
    <property type="entry name" value="KINESINHEAVY"/>
</dbReference>
<dbReference type="SUPFAM" id="SSF52540">
    <property type="entry name" value="P-loop containing nucleoside triphosphate hydrolases"/>
    <property type="match status" value="1"/>
</dbReference>
<dbReference type="EMBL" id="VJMJ01000103">
    <property type="protein sequence ID" value="KAF0734913.1"/>
    <property type="molecule type" value="Genomic_DNA"/>
</dbReference>
<dbReference type="InterPro" id="IPR036020">
    <property type="entry name" value="WW_dom_sf"/>
</dbReference>
<dbReference type="Pfam" id="PF00225">
    <property type="entry name" value="Kinesin"/>
    <property type="match status" value="1"/>
</dbReference>
<evidence type="ECO:0000313" key="7">
    <source>
        <dbReference type="EMBL" id="KAF0734913.1"/>
    </source>
</evidence>
<feature type="compositionally biased region" description="Low complexity" evidence="4">
    <location>
        <begin position="368"/>
        <end position="384"/>
    </location>
</feature>
<dbReference type="SMART" id="SM00456">
    <property type="entry name" value="WW"/>
    <property type="match status" value="1"/>
</dbReference>
<comment type="caution">
    <text evidence="7">The sequence shown here is derived from an EMBL/GenBank/DDBJ whole genome shotgun (WGS) entry which is preliminary data.</text>
</comment>
<dbReference type="SUPFAM" id="SSF51045">
    <property type="entry name" value="WW domain"/>
    <property type="match status" value="1"/>
</dbReference>
<feature type="binding site" evidence="3">
    <location>
        <begin position="87"/>
        <end position="94"/>
    </location>
    <ligand>
        <name>ATP</name>
        <dbReference type="ChEBI" id="CHEBI:30616"/>
    </ligand>
</feature>
<dbReference type="GO" id="GO:0008017">
    <property type="term" value="F:microtubule binding"/>
    <property type="evidence" value="ECO:0007669"/>
    <property type="project" value="InterPro"/>
</dbReference>
<dbReference type="Proteomes" id="UP000481153">
    <property type="component" value="Unassembled WGS sequence"/>
</dbReference>